<evidence type="ECO:0000313" key="1">
    <source>
        <dbReference type="EMBL" id="MBX62888.1"/>
    </source>
</evidence>
<dbReference type="AlphaFoldDB" id="A0A2P2Q7A9"/>
<proteinExistence type="predicted"/>
<protein>
    <submittedName>
        <fullName evidence="1">Uncharacterized protein</fullName>
    </submittedName>
</protein>
<reference evidence="1" key="1">
    <citation type="submission" date="2018-02" db="EMBL/GenBank/DDBJ databases">
        <title>Rhizophora mucronata_Transcriptome.</title>
        <authorList>
            <person name="Meera S.P."/>
            <person name="Sreeshan A."/>
            <person name="Augustine A."/>
        </authorList>
    </citation>
    <scope>NUCLEOTIDE SEQUENCE</scope>
    <source>
        <tissue evidence="1">Leaf</tissue>
    </source>
</reference>
<accession>A0A2P2Q7A9</accession>
<name>A0A2P2Q7A9_RHIMU</name>
<dbReference type="EMBL" id="GGEC01082404">
    <property type="protein sequence ID" value="MBX62888.1"/>
    <property type="molecule type" value="Transcribed_RNA"/>
</dbReference>
<sequence length="31" mass="3649">MGNFATKCSYNRINFRVKTHSMKILTFAQLK</sequence>
<organism evidence="1">
    <name type="scientific">Rhizophora mucronata</name>
    <name type="common">Asiatic mangrove</name>
    <dbReference type="NCBI Taxonomy" id="61149"/>
    <lineage>
        <taxon>Eukaryota</taxon>
        <taxon>Viridiplantae</taxon>
        <taxon>Streptophyta</taxon>
        <taxon>Embryophyta</taxon>
        <taxon>Tracheophyta</taxon>
        <taxon>Spermatophyta</taxon>
        <taxon>Magnoliopsida</taxon>
        <taxon>eudicotyledons</taxon>
        <taxon>Gunneridae</taxon>
        <taxon>Pentapetalae</taxon>
        <taxon>rosids</taxon>
        <taxon>fabids</taxon>
        <taxon>Malpighiales</taxon>
        <taxon>Rhizophoraceae</taxon>
        <taxon>Rhizophora</taxon>
    </lineage>
</organism>